<feature type="transmembrane region" description="Helical" evidence="6">
    <location>
        <begin position="150"/>
        <end position="170"/>
    </location>
</feature>
<feature type="compositionally biased region" description="Acidic residues" evidence="5">
    <location>
        <begin position="739"/>
        <end position="748"/>
    </location>
</feature>
<evidence type="ECO:0000259" key="7">
    <source>
        <dbReference type="Pfam" id="PF00324"/>
    </source>
</evidence>
<evidence type="ECO:0000256" key="2">
    <source>
        <dbReference type="ARBA" id="ARBA00022692"/>
    </source>
</evidence>
<evidence type="ECO:0000313" key="9">
    <source>
        <dbReference type="EMBL" id="ETO30640.1"/>
    </source>
</evidence>
<dbReference type="GO" id="GO:0055064">
    <property type="term" value="P:chloride ion homeostasis"/>
    <property type="evidence" value="ECO:0007669"/>
    <property type="project" value="TreeGrafter"/>
</dbReference>
<dbReference type="PANTHER" id="PTHR11827:SF72">
    <property type="entry name" value="GH08340P"/>
    <property type="match status" value="1"/>
</dbReference>
<comment type="caution">
    <text evidence="9">The sequence shown here is derived from an EMBL/GenBank/DDBJ whole genome shotgun (WGS) entry which is preliminary data.</text>
</comment>
<feature type="transmembrane region" description="Helical" evidence="6">
    <location>
        <begin position="246"/>
        <end position="270"/>
    </location>
</feature>
<dbReference type="InterPro" id="IPR018491">
    <property type="entry name" value="SLC12_C"/>
</dbReference>
<feature type="region of interest" description="Disordered" evidence="5">
    <location>
        <begin position="689"/>
        <end position="759"/>
    </location>
</feature>
<accession>X6NWF0</accession>
<proteinExistence type="predicted"/>
<evidence type="ECO:0000256" key="1">
    <source>
        <dbReference type="ARBA" id="ARBA00004141"/>
    </source>
</evidence>
<dbReference type="Proteomes" id="UP000023152">
    <property type="component" value="Unassembled WGS sequence"/>
</dbReference>
<dbReference type="Gene3D" id="1.20.1740.10">
    <property type="entry name" value="Amino acid/polyamine transporter I"/>
    <property type="match status" value="1"/>
</dbReference>
<dbReference type="GO" id="GO:0016020">
    <property type="term" value="C:membrane"/>
    <property type="evidence" value="ECO:0007669"/>
    <property type="project" value="UniProtKB-SubCell"/>
</dbReference>
<dbReference type="OrthoDB" id="2020542at2759"/>
<evidence type="ECO:0000259" key="8">
    <source>
        <dbReference type="Pfam" id="PF03522"/>
    </source>
</evidence>
<dbReference type="InterPro" id="IPR004841">
    <property type="entry name" value="AA-permease/SLC12A_dom"/>
</dbReference>
<feature type="transmembrane region" description="Helical" evidence="6">
    <location>
        <begin position="122"/>
        <end position="143"/>
    </location>
</feature>
<comment type="subcellular location">
    <subcellularLocation>
        <location evidence="1">Membrane</location>
        <topology evidence="1">Multi-pass membrane protein</topology>
    </subcellularLocation>
</comment>
<dbReference type="Pfam" id="PF03522">
    <property type="entry name" value="SLC12"/>
    <property type="match status" value="1"/>
</dbReference>
<organism evidence="9 10">
    <name type="scientific">Reticulomyxa filosa</name>
    <dbReference type="NCBI Taxonomy" id="46433"/>
    <lineage>
        <taxon>Eukaryota</taxon>
        <taxon>Sar</taxon>
        <taxon>Rhizaria</taxon>
        <taxon>Retaria</taxon>
        <taxon>Foraminifera</taxon>
        <taxon>Monothalamids</taxon>
        <taxon>Reticulomyxidae</taxon>
        <taxon>Reticulomyxa</taxon>
    </lineage>
</organism>
<keyword evidence="10" id="KW-1185">Reference proteome</keyword>
<evidence type="ECO:0000256" key="6">
    <source>
        <dbReference type="SAM" id="Phobius"/>
    </source>
</evidence>
<evidence type="ECO:0000256" key="5">
    <source>
        <dbReference type="SAM" id="MobiDB-lite"/>
    </source>
</evidence>
<dbReference type="AlphaFoldDB" id="X6NWF0"/>
<keyword evidence="4 6" id="KW-0472">Membrane</keyword>
<feature type="transmembrane region" description="Helical" evidence="6">
    <location>
        <begin position="321"/>
        <end position="338"/>
    </location>
</feature>
<keyword evidence="3 6" id="KW-1133">Transmembrane helix</keyword>
<dbReference type="PANTHER" id="PTHR11827">
    <property type="entry name" value="SOLUTE CARRIER FAMILY 12, CATION COTRANSPORTERS"/>
    <property type="match status" value="1"/>
</dbReference>
<feature type="transmembrane region" description="Helical" evidence="6">
    <location>
        <begin position="83"/>
        <end position="102"/>
    </location>
</feature>
<feature type="transmembrane region" description="Helical" evidence="6">
    <location>
        <begin position="38"/>
        <end position="62"/>
    </location>
</feature>
<feature type="domain" description="SLC12A transporter C-terminal" evidence="8">
    <location>
        <begin position="468"/>
        <end position="553"/>
    </location>
</feature>
<sequence>MVGGTARCWKCIVKCDVAKKRVVEYTKNILLLSNKQNIFSLIFLIAEVQAVLTVLSLSAIVTNGNMRGGGSYFMISRTLGPEFGGSVGILFYSAYCVGVAFYSLGFAEELVSTWYGDPESHFWVTVGYASLVLFCCMIVAVMGARWFTKVNVPLFVVQFAATILPVMAMFTRGRFAIDSEKGYYHYPWSAERFKDNWARPKCDNSWTGGCYSFRQTFGVLFPAATGIMEGANLSGDLATPSRSIPLGTLLAVLTAIVTYVFIVVSAAGAFTPEVLINRTTVMQDSSYNAIGTYFVVVGVLVSALSSGLGALEQKRDEPRRAVLFTWVIAQLLCLIGTVNTIAPLTTAFFCISYATVNLSCFLLQISGAPNFRPEFKYVSWHLSLLGFVLNIIVMFYVDYIFGLGAVVCTIMVFAYLIYRSPPYVWGDVTQSVIYHQVRKYLLLLDERKMHSKLWRPSILLLVDNHDLALIDFCNNLKKGGVYVIGSVVTGEFADVADVTARMRRQWLEFIDKNNIKAFPQICISPTPRVGYENILLLCGLGAMQPNIVVLPFLRSITQVPAQIQAQDLSELSQKNNSNNEAKDTSSSEMKNDIANLIVNSPAEMSALDYLMLLKNILQIEKNVVVTDNFTKLDYELLVSRPIKDQVQLHSKRHSDHNPSSDIWICFSFFFFLSICKYIMYVCFKNKEDNENKEDKEDKEDNEDNADKKDKKDKKTMTIKQEDKKDKENKEDSEEKKNVEDEDEVNETSEDTHEDGKNNSGLQKTWQSYWTKLKKTQETLSGKWVDVWIWANAYTYDLRDQDKKDMAFPMLMMQLAHIIMLNRVWDKKASLRVMLVVDEHWTPKHDSQFGEMIRELRLKVEQVVPVQKPKVDVPQWQDVLQEIKSDVESTFSEIKATERMISYYQSINQTMHEQSKQTQLTFLALPQMPPISKNKVIDQSCAMIYFQCLSSLVKDLPPTAMVATGQSIPVISVDI</sequence>
<feature type="domain" description="Amino acid permease/ SLC12A" evidence="7">
    <location>
        <begin position="314"/>
        <end position="459"/>
    </location>
</feature>
<name>X6NWF0_RETFI</name>
<feature type="compositionally biased region" description="Basic and acidic residues" evidence="5">
    <location>
        <begin position="704"/>
        <end position="738"/>
    </location>
</feature>
<evidence type="ECO:0000256" key="3">
    <source>
        <dbReference type="ARBA" id="ARBA00022989"/>
    </source>
</evidence>
<feature type="domain" description="Amino acid permease/ SLC12A" evidence="7">
    <location>
        <begin position="41"/>
        <end position="311"/>
    </location>
</feature>
<keyword evidence="2 6" id="KW-0812">Transmembrane</keyword>
<dbReference type="EMBL" id="ASPP01005385">
    <property type="protein sequence ID" value="ETO30640.1"/>
    <property type="molecule type" value="Genomic_DNA"/>
</dbReference>
<dbReference type="GO" id="GO:0015379">
    <property type="term" value="F:potassium:chloride symporter activity"/>
    <property type="evidence" value="ECO:0007669"/>
    <property type="project" value="TreeGrafter"/>
</dbReference>
<evidence type="ECO:0000313" key="10">
    <source>
        <dbReference type="Proteomes" id="UP000023152"/>
    </source>
</evidence>
<dbReference type="GO" id="GO:0006884">
    <property type="term" value="P:cell volume homeostasis"/>
    <property type="evidence" value="ECO:0007669"/>
    <property type="project" value="TreeGrafter"/>
</dbReference>
<dbReference type="Pfam" id="PF00324">
    <property type="entry name" value="AA_permease"/>
    <property type="match status" value="2"/>
</dbReference>
<dbReference type="GO" id="GO:0055075">
    <property type="term" value="P:potassium ion homeostasis"/>
    <property type="evidence" value="ECO:0007669"/>
    <property type="project" value="TreeGrafter"/>
</dbReference>
<feature type="transmembrane region" description="Helical" evidence="6">
    <location>
        <begin position="399"/>
        <end position="418"/>
    </location>
</feature>
<gene>
    <name evidence="9" type="ORF">RFI_06481</name>
</gene>
<evidence type="ECO:0000256" key="4">
    <source>
        <dbReference type="ARBA" id="ARBA00023136"/>
    </source>
</evidence>
<feature type="transmembrane region" description="Helical" evidence="6">
    <location>
        <begin position="375"/>
        <end position="393"/>
    </location>
</feature>
<reference evidence="9 10" key="1">
    <citation type="journal article" date="2013" name="Curr. Biol.">
        <title>The Genome of the Foraminiferan Reticulomyxa filosa.</title>
        <authorList>
            <person name="Glockner G."/>
            <person name="Hulsmann N."/>
            <person name="Schleicher M."/>
            <person name="Noegel A.A."/>
            <person name="Eichinger L."/>
            <person name="Gallinger C."/>
            <person name="Pawlowski J."/>
            <person name="Sierra R."/>
            <person name="Euteneuer U."/>
            <person name="Pillet L."/>
            <person name="Moustafa A."/>
            <person name="Platzer M."/>
            <person name="Groth M."/>
            <person name="Szafranski K."/>
            <person name="Schliwa M."/>
        </authorList>
    </citation>
    <scope>NUCLEOTIDE SEQUENCE [LARGE SCALE GENOMIC DNA]</scope>
</reference>
<protein>
    <submittedName>
        <fullName evidence="9">Uncharacterized protein</fullName>
    </submittedName>
</protein>
<dbReference type="OMA" id="WIWANAY"/>
<feature type="transmembrane region" description="Helical" evidence="6">
    <location>
        <begin position="290"/>
        <end position="309"/>
    </location>
</feature>
<dbReference type="InterPro" id="IPR004842">
    <property type="entry name" value="SLC12A_fam"/>
</dbReference>